<evidence type="ECO:0000313" key="3">
    <source>
        <dbReference type="Proteomes" id="UP000235005"/>
    </source>
</evidence>
<gene>
    <name evidence="2" type="ORF">C0039_06685</name>
</gene>
<dbReference type="EMBL" id="PKUS01000005">
    <property type="protein sequence ID" value="PLW69689.1"/>
    <property type="molecule type" value="Genomic_DNA"/>
</dbReference>
<proteinExistence type="predicted"/>
<dbReference type="OrthoDB" id="9769860at2"/>
<reference evidence="2 3" key="1">
    <citation type="submission" date="2018-01" db="EMBL/GenBank/DDBJ databases">
        <title>The draft genome sequence of Halioglobus lutimaris HF004.</title>
        <authorList>
            <person name="Du Z.-J."/>
            <person name="Shi M.-J."/>
        </authorList>
    </citation>
    <scope>NUCLEOTIDE SEQUENCE [LARGE SCALE GENOMIC DNA]</scope>
    <source>
        <strain evidence="2 3">HF004</strain>
    </source>
</reference>
<name>A0A2N5X5C6_9GAMM</name>
<dbReference type="InterPro" id="IPR015897">
    <property type="entry name" value="CHK_kinase-like"/>
</dbReference>
<dbReference type="SUPFAM" id="SSF56112">
    <property type="entry name" value="Protein kinase-like (PK-like)"/>
    <property type="match status" value="1"/>
</dbReference>
<dbReference type="GO" id="GO:0016301">
    <property type="term" value="F:kinase activity"/>
    <property type="evidence" value="ECO:0007669"/>
    <property type="project" value="UniProtKB-KW"/>
</dbReference>
<evidence type="ECO:0000313" key="2">
    <source>
        <dbReference type="EMBL" id="PLW69689.1"/>
    </source>
</evidence>
<dbReference type="SMART" id="SM00587">
    <property type="entry name" value="CHK"/>
    <property type="match status" value="1"/>
</dbReference>
<dbReference type="InterPro" id="IPR011009">
    <property type="entry name" value="Kinase-like_dom_sf"/>
</dbReference>
<accession>A0A2N5X5C6</accession>
<comment type="caution">
    <text evidence="2">The sequence shown here is derived from an EMBL/GenBank/DDBJ whole genome shotgun (WGS) entry which is preliminary data.</text>
</comment>
<protein>
    <submittedName>
        <fullName evidence="2">Choline kinase</fullName>
    </submittedName>
</protein>
<keyword evidence="3" id="KW-1185">Reference proteome</keyword>
<feature type="domain" description="CHK kinase-like" evidence="1">
    <location>
        <begin position="112"/>
        <end position="271"/>
    </location>
</feature>
<sequence>MHTAIANTVLSATGARAIRSATVIQSLWSGYGEIVRLELEGSSYPSVILKHIKLPDAGSHPRGWNTGRSHDRKIRSYQVEAHWYQDYAHQCDAGCPVPGCLAVNAAENETVLVLTDLDADGFDLRKENVTIEDIHACLDWLASFHATFLNSPADGLWECGSYWHLDTRPDELAALEDADLREAASLIDQQLRRCRYQTLVHGDAKLANFCFTSDSRKPGVAAVDFQYVGQGCGMKDVAYFVGSCLGEDECEALEKPLLDYYFSRLGQQVADKHTGVDTGELEGEWRGLFDVAWADFHRFLKGWSPGHWKINSYSEQLTRRVIERLQS</sequence>
<keyword evidence="2" id="KW-0808">Transferase</keyword>
<keyword evidence="2" id="KW-0418">Kinase</keyword>
<dbReference type="InterPro" id="IPR002575">
    <property type="entry name" value="Aminoglycoside_PTrfase"/>
</dbReference>
<dbReference type="PANTHER" id="PTHR11012:SF30">
    <property type="entry name" value="PROTEIN KINASE-LIKE DOMAIN-CONTAINING"/>
    <property type="match status" value="1"/>
</dbReference>
<dbReference type="Gene3D" id="3.90.1200.10">
    <property type="match status" value="1"/>
</dbReference>
<dbReference type="Proteomes" id="UP000235005">
    <property type="component" value="Unassembled WGS sequence"/>
</dbReference>
<dbReference type="Pfam" id="PF01636">
    <property type="entry name" value="APH"/>
    <property type="match status" value="1"/>
</dbReference>
<dbReference type="PANTHER" id="PTHR11012">
    <property type="entry name" value="PROTEIN KINASE-LIKE DOMAIN-CONTAINING"/>
    <property type="match status" value="1"/>
</dbReference>
<dbReference type="AlphaFoldDB" id="A0A2N5X5C6"/>
<organism evidence="2 3">
    <name type="scientific">Pseudohalioglobus lutimaris</name>
    <dbReference type="NCBI Taxonomy" id="1737061"/>
    <lineage>
        <taxon>Bacteria</taxon>
        <taxon>Pseudomonadati</taxon>
        <taxon>Pseudomonadota</taxon>
        <taxon>Gammaproteobacteria</taxon>
        <taxon>Cellvibrionales</taxon>
        <taxon>Halieaceae</taxon>
        <taxon>Pseudohalioglobus</taxon>
    </lineage>
</organism>
<evidence type="ECO:0000259" key="1">
    <source>
        <dbReference type="SMART" id="SM00587"/>
    </source>
</evidence>